<proteinExistence type="predicted"/>
<gene>
    <name evidence="1" type="ORF">KIN20_031495</name>
</gene>
<sequence>MEQYHCFTVDAYRRPVQLLLIGESTARCAGSSFSPEKDDTESVQKVLSVANLRRCFRYGRRHWLSACGRAAFKTVCSVGLRKSRA</sequence>
<dbReference type="AlphaFoldDB" id="A0AAD5WH98"/>
<name>A0AAD5WH98_PARTN</name>
<organism evidence="1 2">
    <name type="scientific">Parelaphostrongylus tenuis</name>
    <name type="common">Meningeal worm</name>
    <dbReference type="NCBI Taxonomy" id="148309"/>
    <lineage>
        <taxon>Eukaryota</taxon>
        <taxon>Metazoa</taxon>
        <taxon>Ecdysozoa</taxon>
        <taxon>Nematoda</taxon>
        <taxon>Chromadorea</taxon>
        <taxon>Rhabditida</taxon>
        <taxon>Rhabditina</taxon>
        <taxon>Rhabditomorpha</taxon>
        <taxon>Strongyloidea</taxon>
        <taxon>Metastrongylidae</taxon>
        <taxon>Parelaphostrongylus</taxon>
    </lineage>
</organism>
<dbReference type="EMBL" id="JAHQIW010006697">
    <property type="protein sequence ID" value="KAJ1369905.1"/>
    <property type="molecule type" value="Genomic_DNA"/>
</dbReference>
<protein>
    <submittedName>
        <fullName evidence="1">Uncharacterized protein</fullName>
    </submittedName>
</protein>
<accession>A0AAD5WH98</accession>
<reference evidence="1" key="1">
    <citation type="submission" date="2021-06" db="EMBL/GenBank/DDBJ databases">
        <title>Parelaphostrongylus tenuis whole genome reference sequence.</title>
        <authorList>
            <person name="Garwood T.J."/>
            <person name="Larsen P.A."/>
            <person name="Fountain-Jones N.M."/>
            <person name="Garbe J.R."/>
            <person name="Macchietto M.G."/>
            <person name="Kania S.A."/>
            <person name="Gerhold R.W."/>
            <person name="Richards J.E."/>
            <person name="Wolf T.M."/>
        </authorList>
    </citation>
    <scope>NUCLEOTIDE SEQUENCE</scope>
    <source>
        <strain evidence="1">MNPRO001-30</strain>
        <tissue evidence="1">Meninges</tissue>
    </source>
</reference>
<evidence type="ECO:0000313" key="2">
    <source>
        <dbReference type="Proteomes" id="UP001196413"/>
    </source>
</evidence>
<comment type="caution">
    <text evidence="1">The sequence shown here is derived from an EMBL/GenBank/DDBJ whole genome shotgun (WGS) entry which is preliminary data.</text>
</comment>
<keyword evidence="2" id="KW-1185">Reference proteome</keyword>
<evidence type="ECO:0000313" key="1">
    <source>
        <dbReference type="EMBL" id="KAJ1369905.1"/>
    </source>
</evidence>
<dbReference type="Proteomes" id="UP001196413">
    <property type="component" value="Unassembled WGS sequence"/>
</dbReference>